<keyword evidence="1" id="KW-1133">Transmembrane helix</keyword>
<dbReference type="AlphaFoldDB" id="A0A0N5CCC1"/>
<reference evidence="3" key="1">
    <citation type="submission" date="2017-02" db="UniProtKB">
        <authorList>
            <consortium name="WormBaseParasite"/>
        </authorList>
    </citation>
    <scope>IDENTIFICATION</scope>
</reference>
<name>A0A0N5CCC1_STREA</name>
<keyword evidence="2" id="KW-1185">Reference proteome</keyword>
<accession>A0A0N5CCC1</accession>
<organism evidence="2 3">
    <name type="scientific">Strongyloides papillosus</name>
    <name type="common">Intestinal threadworm</name>
    <dbReference type="NCBI Taxonomy" id="174720"/>
    <lineage>
        <taxon>Eukaryota</taxon>
        <taxon>Metazoa</taxon>
        <taxon>Ecdysozoa</taxon>
        <taxon>Nematoda</taxon>
        <taxon>Chromadorea</taxon>
        <taxon>Rhabditida</taxon>
        <taxon>Tylenchina</taxon>
        <taxon>Panagrolaimomorpha</taxon>
        <taxon>Strongyloidoidea</taxon>
        <taxon>Strongyloididae</taxon>
        <taxon>Strongyloides</taxon>
    </lineage>
</organism>
<keyword evidence="1" id="KW-0812">Transmembrane</keyword>
<proteinExistence type="predicted"/>
<protein>
    <submittedName>
        <fullName evidence="3">Uncharacterized protein</fullName>
    </submittedName>
</protein>
<sequence length="97" mass="11663">MCLLETNKKTERYEKKISFPISTLDNAKFQRREKRISKFDVKLFYHGMFYLIFFVVLPSMFLNNLDKYYKTDKKNSKLIETSKFSSTKNIKLTITNL</sequence>
<evidence type="ECO:0000256" key="1">
    <source>
        <dbReference type="SAM" id="Phobius"/>
    </source>
</evidence>
<evidence type="ECO:0000313" key="3">
    <source>
        <dbReference type="WBParaSite" id="SPAL_0001553100.1"/>
    </source>
</evidence>
<keyword evidence="1" id="KW-0472">Membrane</keyword>
<dbReference type="WBParaSite" id="SPAL_0001553100.1">
    <property type="protein sequence ID" value="SPAL_0001553100.1"/>
    <property type="gene ID" value="SPAL_0001553100"/>
</dbReference>
<dbReference type="Proteomes" id="UP000046392">
    <property type="component" value="Unplaced"/>
</dbReference>
<evidence type="ECO:0000313" key="2">
    <source>
        <dbReference type="Proteomes" id="UP000046392"/>
    </source>
</evidence>
<feature type="transmembrane region" description="Helical" evidence="1">
    <location>
        <begin position="43"/>
        <end position="65"/>
    </location>
</feature>